<dbReference type="SUPFAM" id="SSF51905">
    <property type="entry name" value="FAD/NAD(P)-binding domain"/>
    <property type="match status" value="1"/>
</dbReference>
<comment type="caution">
    <text evidence="2">The sequence shown here is derived from an EMBL/GenBank/DDBJ whole genome shotgun (WGS) entry which is preliminary data.</text>
</comment>
<evidence type="ECO:0000313" key="3">
    <source>
        <dbReference type="Proteomes" id="UP000237662"/>
    </source>
</evidence>
<gene>
    <name evidence="2" type="ORF">CLV84_2903</name>
</gene>
<dbReference type="Gene3D" id="3.50.50.60">
    <property type="entry name" value="FAD/NAD(P)-binding domain"/>
    <property type="match status" value="1"/>
</dbReference>
<dbReference type="Proteomes" id="UP000237662">
    <property type="component" value="Unassembled WGS sequence"/>
</dbReference>
<dbReference type="NCBIfam" id="TIGR04018">
    <property type="entry name" value="Bthiol_YpdA"/>
    <property type="match status" value="1"/>
</dbReference>
<dbReference type="OrthoDB" id="9778740at2"/>
<dbReference type="GO" id="GO:0004497">
    <property type="term" value="F:monooxygenase activity"/>
    <property type="evidence" value="ECO:0007669"/>
    <property type="project" value="TreeGrafter"/>
</dbReference>
<sequence length="327" mass="36643">MENPRMLDLVIIGGGPSGINVGISAERAGLDYVILEKGVIANSLFHFPVNMTFFSTSLKLEIQNTPFISHRDKPTRAEALEYYRRLVGSFKLNIRLYEEVQKMDTLDSGYRIATKKTTYAARNVVVATGFYDTPRLMNIPGEDLPKVRHYYDDPHVYIGQRVLVVGAANSACDAALECYRKGAEVTMAIRGGEIYDRVKYWIKPDIENRIKEGSIKAYFHTTTDEIRPDEVVLGTPDGQITLPNDFVLAMTGYEPNYQLFERLGLAIAEDESCKPLFNPETLETTLPGVYMAGVACAGRQTSKLFIENTRDHGDIIVEGITQQRQLA</sequence>
<dbReference type="RefSeq" id="WP_104420459.1">
    <property type="nucleotide sequence ID" value="NZ_PTJC01000006.1"/>
</dbReference>
<proteinExistence type="predicted"/>
<dbReference type="EMBL" id="PTJC01000006">
    <property type="protein sequence ID" value="PPK85987.1"/>
    <property type="molecule type" value="Genomic_DNA"/>
</dbReference>
<dbReference type="PRINTS" id="PR00368">
    <property type="entry name" value="FADPNR"/>
</dbReference>
<evidence type="ECO:0000313" key="2">
    <source>
        <dbReference type="EMBL" id="PPK85987.1"/>
    </source>
</evidence>
<organism evidence="2 3">
    <name type="scientific">Neolewinella xylanilytica</name>
    <dbReference type="NCBI Taxonomy" id="1514080"/>
    <lineage>
        <taxon>Bacteria</taxon>
        <taxon>Pseudomonadati</taxon>
        <taxon>Bacteroidota</taxon>
        <taxon>Saprospiria</taxon>
        <taxon>Saprospirales</taxon>
        <taxon>Lewinellaceae</taxon>
        <taxon>Neolewinella</taxon>
    </lineage>
</organism>
<evidence type="ECO:0000256" key="1">
    <source>
        <dbReference type="ARBA" id="ARBA00023002"/>
    </source>
</evidence>
<dbReference type="InterPro" id="IPR050982">
    <property type="entry name" value="Auxin_biosynth/cation_transpt"/>
</dbReference>
<dbReference type="AlphaFoldDB" id="A0A2S6I479"/>
<protein>
    <submittedName>
        <fullName evidence="2">Thioredoxin reductase (NADPH)</fullName>
    </submittedName>
</protein>
<accession>A0A2S6I479</accession>
<keyword evidence="1" id="KW-0560">Oxidoreductase</keyword>
<dbReference type="PANTHER" id="PTHR43539:SF4">
    <property type="entry name" value="BACILLIREDOXIN REDUCTASE BDR"/>
    <property type="match status" value="1"/>
</dbReference>
<dbReference type="GO" id="GO:0050660">
    <property type="term" value="F:flavin adenine dinucleotide binding"/>
    <property type="evidence" value="ECO:0007669"/>
    <property type="project" value="TreeGrafter"/>
</dbReference>
<dbReference type="Pfam" id="PF13738">
    <property type="entry name" value="Pyr_redox_3"/>
    <property type="match status" value="1"/>
</dbReference>
<dbReference type="InterPro" id="IPR023856">
    <property type="entry name" value="Bdr"/>
</dbReference>
<keyword evidence="3" id="KW-1185">Reference proteome</keyword>
<dbReference type="InterPro" id="IPR036188">
    <property type="entry name" value="FAD/NAD-bd_sf"/>
</dbReference>
<name>A0A2S6I479_9BACT</name>
<dbReference type="PANTHER" id="PTHR43539">
    <property type="entry name" value="FLAVIN-BINDING MONOOXYGENASE-LIKE PROTEIN (AFU_ORTHOLOGUE AFUA_4G09220)"/>
    <property type="match status" value="1"/>
</dbReference>
<dbReference type="PRINTS" id="PR00469">
    <property type="entry name" value="PNDRDTASEII"/>
</dbReference>
<reference evidence="2 3" key="1">
    <citation type="submission" date="2018-02" db="EMBL/GenBank/DDBJ databases">
        <title>Genomic Encyclopedia of Archaeal and Bacterial Type Strains, Phase II (KMG-II): from individual species to whole genera.</title>
        <authorList>
            <person name="Goeker M."/>
        </authorList>
    </citation>
    <scope>NUCLEOTIDE SEQUENCE [LARGE SCALE GENOMIC DNA]</scope>
    <source>
        <strain evidence="2 3">DSM 29526</strain>
    </source>
</reference>